<dbReference type="SUPFAM" id="SSF56672">
    <property type="entry name" value="DNA/RNA polymerases"/>
    <property type="match status" value="1"/>
</dbReference>
<sequence>MKLPPGITVNSTIQHAYPLVYKLQKSLYGLRQASRQWYAKLSNALCSRGYIPSLNYYSLFIKKSAASTVFLTVYVHDIVLTVLYDKSGVILHQRKFITDLLREFNCDFVSAVVSPLELCVKLKSDDGELLSKPDTYRSLVGKLNFLTHTRPDLCFAVQHLSQFLKCPRMPHMNAVLHILKYLKGTPHVGGFLNNSSDFSVLAYCDSDWAACSESCRSISGLCISLG</sequence>
<accession>A0A1S4C568</accession>
<evidence type="ECO:0000313" key="2">
    <source>
        <dbReference type="RefSeq" id="XP_016496310.1"/>
    </source>
</evidence>
<dbReference type="PANTHER" id="PTHR11439">
    <property type="entry name" value="GAG-POL-RELATED RETROTRANSPOSON"/>
    <property type="match status" value="1"/>
</dbReference>
<evidence type="ECO:0000259" key="1">
    <source>
        <dbReference type="Pfam" id="PF07727"/>
    </source>
</evidence>
<dbReference type="OrthoDB" id="849654at2759"/>
<reference evidence="2" key="1">
    <citation type="submission" date="2025-08" db="UniProtKB">
        <authorList>
            <consortium name="RefSeq"/>
        </authorList>
    </citation>
    <scope>IDENTIFICATION</scope>
</reference>
<name>A0A1S4C568_TOBAC</name>
<gene>
    <name evidence="2" type="primary">LOC107815262</name>
</gene>
<proteinExistence type="predicted"/>
<dbReference type="Pfam" id="PF07727">
    <property type="entry name" value="RVT_2"/>
    <property type="match status" value="1"/>
</dbReference>
<organism evidence="2">
    <name type="scientific">Nicotiana tabacum</name>
    <name type="common">Common tobacco</name>
    <dbReference type="NCBI Taxonomy" id="4097"/>
    <lineage>
        <taxon>Eukaryota</taxon>
        <taxon>Viridiplantae</taxon>
        <taxon>Streptophyta</taxon>
        <taxon>Embryophyta</taxon>
        <taxon>Tracheophyta</taxon>
        <taxon>Spermatophyta</taxon>
        <taxon>Magnoliopsida</taxon>
        <taxon>eudicotyledons</taxon>
        <taxon>Gunneridae</taxon>
        <taxon>Pentapetalae</taxon>
        <taxon>asterids</taxon>
        <taxon>lamiids</taxon>
        <taxon>Solanales</taxon>
        <taxon>Solanaceae</taxon>
        <taxon>Nicotianoideae</taxon>
        <taxon>Nicotianeae</taxon>
        <taxon>Nicotiana</taxon>
    </lineage>
</organism>
<dbReference type="AlphaFoldDB" id="A0A1S4C568"/>
<dbReference type="KEGG" id="nta:107815262"/>
<feature type="domain" description="Reverse transcriptase Ty1/copia-type" evidence="1">
    <location>
        <begin position="2"/>
        <end position="82"/>
    </location>
</feature>
<dbReference type="PANTHER" id="PTHR11439:SF470">
    <property type="entry name" value="CYSTEINE-RICH RLK (RECEPTOR-LIKE PROTEIN KINASE) 8"/>
    <property type="match status" value="1"/>
</dbReference>
<dbReference type="RefSeq" id="XP_016496310.1">
    <property type="nucleotide sequence ID" value="XM_016640824.1"/>
</dbReference>
<dbReference type="PaxDb" id="4097-A0A1S4C568"/>
<dbReference type="InterPro" id="IPR043502">
    <property type="entry name" value="DNA/RNA_pol_sf"/>
</dbReference>
<dbReference type="STRING" id="4097.A0A1S4C568"/>
<protein>
    <submittedName>
        <fullName evidence="2">Uncharacterized mitochondrial protein AtMg00810-like</fullName>
    </submittedName>
</protein>
<dbReference type="InterPro" id="IPR013103">
    <property type="entry name" value="RVT_2"/>
</dbReference>